<dbReference type="GO" id="GO:0009252">
    <property type="term" value="P:peptidoglycan biosynthetic process"/>
    <property type="evidence" value="ECO:0007669"/>
    <property type="project" value="UniProtKB-KW"/>
</dbReference>
<comment type="caution">
    <text evidence="13">The sequence shown here is derived from an EMBL/GenBank/DDBJ whole genome shotgun (WGS) entry which is preliminary data.</text>
</comment>
<dbReference type="InterPro" id="IPR001967">
    <property type="entry name" value="Peptidase_S11_N"/>
</dbReference>
<name>A0A916TBT7_9HYPH</name>
<evidence type="ECO:0000256" key="11">
    <source>
        <dbReference type="SAM" id="SignalP"/>
    </source>
</evidence>
<evidence type="ECO:0000259" key="12">
    <source>
        <dbReference type="Pfam" id="PF00768"/>
    </source>
</evidence>
<keyword evidence="3" id="KW-0378">Hydrolase</keyword>
<feature type="binding site" evidence="8">
    <location>
        <position position="213"/>
    </location>
    <ligand>
        <name>substrate</name>
    </ligand>
</feature>
<feature type="active site" description="Proton acceptor" evidence="7">
    <location>
        <position position="54"/>
    </location>
</feature>
<dbReference type="RefSeq" id="WP_150494525.1">
    <property type="nucleotide sequence ID" value="NZ_BMFA01000001.1"/>
</dbReference>
<evidence type="ECO:0000256" key="4">
    <source>
        <dbReference type="ARBA" id="ARBA00022960"/>
    </source>
</evidence>
<evidence type="ECO:0000256" key="6">
    <source>
        <dbReference type="ARBA" id="ARBA00023316"/>
    </source>
</evidence>
<dbReference type="EMBL" id="BMFA01000001">
    <property type="protein sequence ID" value="GGB37648.1"/>
    <property type="molecule type" value="Genomic_DNA"/>
</dbReference>
<dbReference type="GO" id="GO:0008360">
    <property type="term" value="P:regulation of cell shape"/>
    <property type="evidence" value="ECO:0007669"/>
    <property type="project" value="UniProtKB-KW"/>
</dbReference>
<dbReference type="InterPro" id="IPR018044">
    <property type="entry name" value="Peptidase_S11"/>
</dbReference>
<protein>
    <submittedName>
        <fullName evidence="13">Penicillin-binding protein</fullName>
    </submittedName>
</protein>
<dbReference type="PRINTS" id="PR00725">
    <property type="entry name" value="DADACBPTASE1"/>
</dbReference>
<comment type="similarity">
    <text evidence="1 9">Belongs to the peptidase S11 family.</text>
</comment>
<dbReference type="GO" id="GO:0009002">
    <property type="term" value="F:serine-type D-Ala-D-Ala carboxypeptidase activity"/>
    <property type="evidence" value="ECO:0007669"/>
    <property type="project" value="InterPro"/>
</dbReference>
<organism evidence="13 14">
    <name type="scientific">Roseibium aquae</name>
    <dbReference type="NCBI Taxonomy" id="1323746"/>
    <lineage>
        <taxon>Bacteria</taxon>
        <taxon>Pseudomonadati</taxon>
        <taxon>Pseudomonadota</taxon>
        <taxon>Alphaproteobacteria</taxon>
        <taxon>Hyphomicrobiales</taxon>
        <taxon>Stappiaceae</taxon>
        <taxon>Roseibium</taxon>
    </lineage>
</organism>
<proteinExistence type="inferred from homology"/>
<evidence type="ECO:0000256" key="2">
    <source>
        <dbReference type="ARBA" id="ARBA00022729"/>
    </source>
</evidence>
<feature type="region of interest" description="Disordered" evidence="10">
    <location>
        <begin position="331"/>
        <end position="376"/>
    </location>
</feature>
<dbReference type="OrthoDB" id="9795979at2"/>
<dbReference type="Pfam" id="PF00768">
    <property type="entry name" value="Peptidase_S11"/>
    <property type="match status" value="1"/>
</dbReference>
<dbReference type="GO" id="GO:0071555">
    <property type="term" value="P:cell wall organization"/>
    <property type="evidence" value="ECO:0007669"/>
    <property type="project" value="UniProtKB-KW"/>
</dbReference>
<keyword evidence="4" id="KW-0133">Cell shape</keyword>
<dbReference type="PANTHER" id="PTHR21581">
    <property type="entry name" value="D-ALANYL-D-ALANINE CARBOXYPEPTIDASE"/>
    <property type="match status" value="1"/>
</dbReference>
<feature type="active site" evidence="7">
    <location>
        <position position="111"/>
    </location>
</feature>
<evidence type="ECO:0000256" key="10">
    <source>
        <dbReference type="SAM" id="MobiDB-lite"/>
    </source>
</evidence>
<feature type="domain" description="Peptidase S11 D-alanyl-D-alanine carboxypeptidase A N-terminal" evidence="12">
    <location>
        <begin position="22"/>
        <end position="244"/>
    </location>
</feature>
<feature type="chain" id="PRO_5036974173" evidence="11">
    <location>
        <begin position="25"/>
        <end position="376"/>
    </location>
</feature>
<dbReference type="InterPro" id="IPR012338">
    <property type="entry name" value="Beta-lactam/transpept-like"/>
</dbReference>
<dbReference type="PANTHER" id="PTHR21581:SF6">
    <property type="entry name" value="TRAFFICKING PROTEIN PARTICLE COMPLEX SUBUNIT 12"/>
    <property type="match status" value="1"/>
</dbReference>
<evidence type="ECO:0000256" key="3">
    <source>
        <dbReference type="ARBA" id="ARBA00022801"/>
    </source>
</evidence>
<dbReference type="SUPFAM" id="SSF56601">
    <property type="entry name" value="beta-lactamase/transpeptidase-like"/>
    <property type="match status" value="1"/>
</dbReference>
<sequence length="376" mass="39974">MPSLRCSIAVTAAVLILFVAPVSATPSLVVDMDTRTVLHAEDAGHPWYPASTAKLMTALVTFQAVEQGDITLKTPVVISKQAARFGASNSVLEPGTTMTLEDALYALLVASANDVAVALAETVAGSEAAFVERMNGEAQRLGLTATRFANVNGLHHPSQQTTARDLALLSLDLYQRYPAYHAMFRTSEVVMGGKTAQSFNTLLTRFPGTVGLKTGFVCSSGRNIVAIAERDGRQMLAVVLGATTGREREERAAKLMTEAFAGELQAAGPPLETIANRPEIAPEDMRLRLCSNQTPPYEARQEARYPWGLPGQASYLTEPSAPVRHVITTWQTDIRPAPPRPAPKPALADRGPVSTPDAGNGQTAAPKAKPAPPASL</sequence>
<dbReference type="Proteomes" id="UP000605148">
    <property type="component" value="Unassembled WGS sequence"/>
</dbReference>
<dbReference type="Gene3D" id="3.40.710.10">
    <property type="entry name" value="DD-peptidase/beta-lactamase superfamily"/>
    <property type="match status" value="1"/>
</dbReference>
<evidence type="ECO:0000256" key="1">
    <source>
        <dbReference type="ARBA" id="ARBA00007164"/>
    </source>
</evidence>
<feature type="signal peptide" evidence="11">
    <location>
        <begin position="1"/>
        <end position="24"/>
    </location>
</feature>
<evidence type="ECO:0000256" key="7">
    <source>
        <dbReference type="PIRSR" id="PIRSR618044-1"/>
    </source>
</evidence>
<reference evidence="13" key="1">
    <citation type="journal article" date="2014" name="Int. J. Syst. Evol. Microbiol.">
        <title>Complete genome sequence of Corynebacterium casei LMG S-19264T (=DSM 44701T), isolated from a smear-ripened cheese.</title>
        <authorList>
            <consortium name="US DOE Joint Genome Institute (JGI-PGF)"/>
            <person name="Walter F."/>
            <person name="Albersmeier A."/>
            <person name="Kalinowski J."/>
            <person name="Ruckert C."/>
        </authorList>
    </citation>
    <scope>NUCLEOTIDE SEQUENCE</scope>
    <source>
        <strain evidence="13">CGMCC 1.12426</strain>
    </source>
</reference>
<evidence type="ECO:0000256" key="9">
    <source>
        <dbReference type="RuleBase" id="RU004016"/>
    </source>
</evidence>
<dbReference type="AlphaFoldDB" id="A0A916TBT7"/>
<accession>A0A916TBT7</accession>
<dbReference type="GO" id="GO:0006508">
    <property type="term" value="P:proteolysis"/>
    <property type="evidence" value="ECO:0007669"/>
    <property type="project" value="InterPro"/>
</dbReference>
<keyword evidence="14" id="KW-1185">Reference proteome</keyword>
<keyword evidence="2 11" id="KW-0732">Signal</keyword>
<evidence type="ECO:0000256" key="8">
    <source>
        <dbReference type="PIRSR" id="PIRSR618044-2"/>
    </source>
</evidence>
<evidence type="ECO:0000256" key="5">
    <source>
        <dbReference type="ARBA" id="ARBA00022984"/>
    </source>
</evidence>
<evidence type="ECO:0000313" key="14">
    <source>
        <dbReference type="Proteomes" id="UP000605148"/>
    </source>
</evidence>
<gene>
    <name evidence="13" type="ORF">GCM10011316_07220</name>
</gene>
<keyword evidence="6" id="KW-0961">Cell wall biogenesis/degradation</keyword>
<keyword evidence="5" id="KW-0573">Peptidoglycan synthesis</keyword>
<reference evidence="13" key="2">
    <citation type="submission" date="2020-09" db="EMBL/GenBank/DDBJ databases">
        <authorList>
            <person name="Sun Q."/>
            <person name="Zhou Y."/>
        </authorList>
    </citation>
    <scope>NUCLEOTIDE SEQUENCE</scope>
    <source>
        <strain evidence="13">CGMCC 1.12426</strain>
    </source>
</reference>
<evidence type="ECO:0000313" key="13">
    <source>
        <dbReference type="EMBL" id="GGB37648.1"/>
    </source>
</evidence>
<feature type="active site" description="Acyl-ester intermediate" evidence="7">
    <location>
        <position position="51"/>
    </location>
</feature>